<comment type="caution">
    <text evidence="3">The sequence shown here is derived from an EMBL/GenBank/DDBJ whole genome shotgun (WGS) entry which is preliminary data.</text>
</comment>
<dbReference type="SMART" id="SM00325">
    <property type="entry name" value="RhoGEF"/>
    <property type="match status" value="1"/>
</dbReference>
<feature type="region of interest" description="Disordered" evidence="1">
    <location>
        <begin position="23"/>
        <end position="44"/>
    </location>
</feature>
<dbReference type="InterPro" id="IPR027267">
    <property type="entry name" value="AH/BAR_dom_sf"/>
</dbReference>
<dbReference type="PANTHER" id="PTHR22834:SF20">
    <property type="entry name" value="SH3 DOMAIN-CONTAINING PROTEIN"/>
    <property type="match status" value="1"/>
</dbReference>
<dbReference type="EMBL" id="JAPVEB010000004">
    <property type="protein sequence ID" value="KAJ5264819.1"/>
    <property type="molecule type" value="Genomic_DNA"/>
</dbReference>
<reference evidence="3 4" key="1">
    <citation type="journal article" date="2023" name="IMA Fungus">
        <title>Comparative genomic study of the Penicillium genus elucidates a diverse pangenome and 15 lateral gene transfer events.</title>
        <authorList>
            <person name="Petersen C."/>
            <person name="Sorensen T."/>
            <person name="Nielsen M.R."/>
            <person name="Sondergaard T.E."/>
            <person name="Sorensen J.L."/>
            <person name="Fitzpatrick D.A."/>
            <person name="Frisvad J.C."/>
            <person name="Nielsen K.L."/>
        </authorList>
    </citation>
    <scope>NUCLEOTIDE SEQUENCE [LARGE SCALE GENOMIC DNA]</scope>
    <source>
        <strain evidence="3 4">IBT 3361</strain>
    </source>
</reference>
<dbReference type="SUPFAM" id="SSF48065">
    <property type="entry name" value="DBL homology domain (DH-domain)"/>
    <property type="match status" value="1"/>
</dbReference>
<dbReference type="InterPro" id="IPR035899">
    <property type="entry name" value="DBL_dom_sf"/>
</dbReference>
<feature type="compositionally biased region" description="Basic and acidic residues" evidence="1">
    <location>
        <begin position="32"/>
        <end position="44"/>
    </location>
</feature>
<dbReference type="Gene3D" id="1.20.900.10">
    <property type="entry name" value="Dbl homology (DH) domain"/>
    <property type="match status" value="1"/>
</dbReference>
<evidence type="ECO:0000313" key="4">
    <source>
        <dbReference type="Proteomes" id="UP001220256"/>
    </source>
</evidence>
<name>A0ABQ8WGU9_PENCH</name>
<feature type="domain" description="DH" evidence="2">
    <location>
        <begin position="160"/>
        <end position="364"/>
    </location>
</feature>
<accession>A0ABQ8WGU9</accession>
<protein>
    <recommendedName>
        <fullName evidence="2">DH domain-containing protein</fullName>
    </recommendedName>
</protein>
<proteinExistence type="predicted"/>
<dbReference type="Proteomes" id="UP001220256">
    <property type="component" value="Unassembled WGS sequence"/>
</dbReference>
<feature type="region of interest" description="Disordered" evidence="1">
    <location>
        <begin position="242"/>
        <end position="264"/>
    </location>
</feature>
<sequence>MDWVQIAAEEDAVTSANDRVGFIPENSSSSRLMKDTAESGASRKSETSFGSCINVHAFIELHLSSPPPCLSVEQGKVDSEIRPGHPAQVSSCHCQPNGAGPASTSYSIGSNGKTSFRLLESTHSAQAADSSATLLAPCTEKVALVDSKASLSPEQRRLKKRHHIIEELVDTEYSFGWDMKVVNGIYKATSSSCLGFSAEDAITLFANSDQVVHFSMAFLYSLKKAARMLYAMPKSQRCRRTGNRNFGYATDKDQSTMDESVPGLEKDRPTSIGMNYAAANKKLRVLQRNPKVAIWLEECRELASDLTNAWDLDSLLVKPVQRILKYPLFLTQLLELTPIDHPDRIGLLCALQGATNISVRINEIKRRTDLVGKVVDRKYKKFDSRGTSPTMGHPWDLERSTENPRQQVGVSNIFKDKDYEALARRFDDERLQLQLVLRDVEEYIKEAENSMARFNELITAMEGIAEVVQSNYSDWRASGASSRGRFGGSPPKPYRNTTMRKRDKWLLDYERFKVVGAQAGKTDKEIAEEGEQSVALNKTLKNELARLNGLTAQLAEACLKNLVQFQTTWYSMLQTKIRAHAESFPDDFQKIISNWSSGYASSEAQILPLGICNGALLADIVHLANPEISSTWVNRDSPRPPSLVYNSNPRSFPTAEEPSKFFFMISALEARFSNSSKWIASRATVVTWLILLLLVGRFPTH</sequence>
<dbReference type="Gene3D" id="1.20.1270.60">
    <property type="entry name" value="Arfaptin homology (AH) domain/BAR domain"/>
    <property type="match status" value="1"/>
</dbReference>
<keyword evidence="4" id="KW-1185">Reference proteome</keyword>
<evidence type="ECO:0000313" key="3">
    <source>
        <dbReference type="EMBL" id="KAJ5264819.1"/>
    </source>
</evidence>
<dbReference type="InterPro" id="IPR000219">
    <property type="entry name" value="DH_dom"/>
</dbReference>
<dbReference type="Pfam" id="PF00621">
    <property type="entry name" value="RhoGEF"/>
    <property type="match status" value="1"/>
</dbReference>
<evidence type="ECO:0000259" key="2">
    <source>
        <dbReference type="PROSITE" id="PS50010"/>
    </source>
</evidence>
<dbReference type="PANTHER" id="PTHR22834">
    <property type="entry name" value="NUCLEAR FUSION PROTEIN FUS2"/>
    <property type="match status" value="1"/>
</dbReference>
<evidence type="ECO:0000256" key="1">
    <source>
        <dbReference type="SAM" id="MobiDB-lite"/>
    </source>
</evidence>
<dbReference type="SUPFAM" id="SSF103657">
    <property type="entry name" value="BAR/IMD domain-like"/>
    <property type="match status" value="1"/>
</dbReference>
<dbReference type="InterPro" id="IPR051492">
    <property type="entry name" value="Dynamin-Rho_GEF"/>
</dbReference>
<gene>
    <name evidence="3" type="ORF">N7505_007612</name>
</gene>
<dbReference type="InterPro" id="IPR001331">
    <property type="entry name" value="GDS_CDC24_CS"/>
</dbReference>
<dbReference type="PROSITE" id="PS50010">
    <property type="entry name" value="DH_2"/>
    <property type="match status" value="1"/>
</dbReference>
<dbReference type="PROSITE" id="PS00741">
    <property type="entry name" value="DH_1"/>
    <property type="match status" value="1"/>
</dbReference>
<organism evidence="3 4">
    <name type="scientific">Penicillium chrysogenum</name>
    <name type="common">Penicillium notatum</name>
    <dbReference type="NCBI Taxonomy" id="5076"/>
    <lineage>
        <taxon>Eukaryota</taxon>
        <taxon>Fungi</taxon>
        <taxon>Dikarya</taxon>
        <taxon>Ascomycota</taxon>
        <taxon>Pezizomycotina</taxon>
        <taxon>Eurotiomycetes</taxon>
        <taxon>Eurotiomycetidae</taxon>
        <taxon>Eurotiales</taxon>
        <taxon>Aspergillaceae</taxon>
        <taxon>Penicillium</taxon>
        <taxon>Penicillium chrysogenum species complex</taxon>
    </lineage>
</organism>